<dbReference type="RefSeq" id="WP_007621635.1">
    <property type="nucleotide sequence ID" value="NZ_BAEO01000044.1"/>
</dbReference>
<feature type="domain" description="RRM" evidence="4">
    <location>
        <begin position="70"/>
        <end position="147"/>
    </location>
</feature>
<keyword evidence="2" id="KW-0694">RNA-binding</keyword>
<dbReference type="Proteomes" id="UP000006327">
    <property type="component" value="Unassembled WGS sequence"/>
</dbReference>
<dbReference type="STRING" id="493475.GARC_3111"/>
<dbReference type="PANTHER" id="PTHR23236">
    <property type="entry name" value="EUKARYOTIC TRANSLATION INITIATION FACTOR 4B/4H"/>
    <property type="match status" value="1"/>
</dbReference>
<dbReference type="InterPro" id="IPR000504">
    <property type="entry name" value="RRM_dom"/>
</dbReference>
<keyword evidence="1" id="KW-0677">Repeat</keyword>
<reference evidence="5 6" key="1">
    <citation type="journal article" date="2017" name="Antonie Van Leeuwenhoek">
        <title>Rhizobium rhizosphaerae sp. nov., a novel species isolated from rice rhizosphere.</title>
        <authorList>
            <person name="Zhao J.J."/>
            <person name="Zhang J."/>
            <person name="Zhang R.J."/>
            <person name="Zhang C.W."/>
            <person name="Yin H.Q."/>
            <person name="Zhang X.X."/>
        </authorList>
    </citation>
    <scope>NUCLEOTIDE SEQUENCE [LARGE SCALE GENOMIC DNA]</scope>
    <source>
        <strain evidence="5 6">BSs20135</strain>
    </source>
</reference>
<keyword evidence="6" id="KW-1185">Reference proteome</keyword>
<keyword evidence="3" id="KW-1133">Transmembrane helix</keyword>
<sequence>MNPSFILNIFTTVIFAIVLYVILPIVASDLPSQWAAAIGVLVGGLLVPALSKLFSSTSSSGGQDESSEISTLYVGNLPYRADEEAVQEHFEQQGSVVSVRLMKDRRTGKRKGYGFVEMNAKGAAKAIKNLNDSTFQERTLKVRLAKEKIEEE</sequence>
<proteinExistence type="predicted"/>
<keyword evidence="3" id="KW-0472">Membrane</keyword>
<evidence type="ECO:0000256" key="1">
    <source>
        <dbReference type="ARBA" id="ARBA00022737"/>
    </source>
</evidence>
<feature type="transmembrane region" description="Helical" evidence="3">
    <location>
        <begin position="33"/>
        <end position="50"/>
    </location>
</feature>
<keyword evidence="3" id="KW-0812">Transmembrane</keyword>
<dbReference type="OrthoDB" id="9798855at2"/>
<comment type="caution">
    <text evidence="5">The sequence shown here is derived from an EMBL/GenBank/DDBJ whole genome shotgun (WGS) entry which is preliminary data.</text>
</comment>
<evidence type="ECO:0000256" key="3">
    <source>
        <dbReference type="SAM" id="Phobius"/>
    </source>
</evidence>
<dbReference type="SMART" id="SM00360">
    <property type="entry name" value="RRM"/>
    <property type="match status" value="1"/>
</dbReference>
<dbReference type="Pfam" id="PF00076">
    <property type="entry name" value="RRM_1"/>
    <property type="match status" value="1"/>
</dbReference>
<name>K6XHE1_9ALTE</name>
<dbReference type="PANTHER" id="PTHR23236:SF119">
    <property type="entry name" value="NUCLEAR RNA-BINDING PROTEIN SART-3"/>
    <property type="match status" value="1"/>
</dbReference>
<dbReference type="eggNOG" id="COG0724">
    <property type="taxonomic scope" value="Bacteria"/>
</dbReference>
<dbReference type="GO" id="GO:0003723">
    <property type="term" value="F:RNA binding"/>
    <property type="evidence" value="ECO:0007669"/>
    <property type="project" value="UniProtKB-KW"/>
</dbReference>
<evidence type="ECO:0000259" key="4">
    <source>
        <dbReference type="PROSITE" id="PS50102"/>
    </source>
</evidence>
<accession>K6XHE1</accession>
<dbReference type="SUPFAM" id="SSF54928">
    <property type="entry name" value="RNA-binding domain, RBD"/>
    <property type="match status" value="1"/>
</dbReference>
<evidence type="ECO:0000313" key="6">
    <source>
        <dbReference type="Proteomes" id="UP000006327"/>
    </source>
</evidence>
<evidence type="ECO:0000256" key="2">
    <source>
        <dbReference type="ARBA" id="ARBA00022884"/>
    </source>
</evidence>
<organism evidence="5 6">
    <name type="scientific">Paraglaciecola arctica BSs20135</name>
    <dbReference type="NCBI Taxonomy" id="493475"/>
    <lineage>
        <taxon>Bacteria</taxon>
        <taxon>Pseudomonadati</taxon>
        <taxon>Pseudomonadota</taxon>
        <taxon>Gammaproteobacteria</taxon>
        <taxon>Alteromonadales</taxon>
        <taxon>Alteromonadaceae</taxon>
        <taxon>Paraglaciecola</taxon>
    </lineage>
</organism>
<dbReference type="EMBL" id="BAEO01000044">
    <property type="protein sequence ID" value="GAC20074.1"/>
    <property type="molecule type" value="Genomic_DNA"/>
</dbReference>
<dbReference type="InterPro" id="IPR012677">
    <property type="entry name" value="Nucleotide-bd_a/b_plait_sf"/>
</dbReference>
<dbReference type="AlphaFoldDB" id="K6XHE1"/>
<dbReference type="InterPro" id="IPR035979">
    <property type="entry name" value="RBD_domain_sf"/>
</dbReference>
<dbReference type="PROSITE" id="PS50102">
    <property type="entry name" value="RRM"/>
    <property type="match status" value="1"/>
</dbReference>
<feature type="transmembrane region" description="Helical" evidence="3">
    <location>
        <begin position="5"/>
        <end position="27"/>
    </location>
</feature>
<evidence type="ECO:0000313" key="5">
    <source>
        <dbReference type="EMBL" id="GAC20074.1"/>
    </source>
</evidence>
<dbReference type="Gene3D" id="3.30.70.330">
    <property type="match status" value="1"/>
</dbReference>
<protein>
    <recommendedName>
        <fullName evidence="4">RRM domain-containing protein</fullName>
    </recommendedName>
</protein>
<gene>
    <name evidence="5" type="ORF">GARC_3111</name>
</gene>